<dbReference type="RefSeq" id="XP_013237286.1">
    <property type="nucleotide sequence ID" value="XM_013381832.1"/>
</dbReference>
<dbReference type="AlphaFoldDB" id="A0A098VQ13"/>
<dbReference type="VEuPathDB" id="MicrosporidiaDB:DI09_52p120"/>
<dbReference type="GeneID" id="25260246"/>
<sequence>MGLGIRLSIVYPHHKSSHATRAASKAISRGTAQHQTPTFAINANSLVIFHANVQTLKKALQGLPPRSRATDALQKDILPETVLLIRPVLSAINASSQAIFLCLNEFEERKSNVFVFTGNYWTPSWKTHPIPNTSVNKQTRTWKLLEIPILRDGHRKPENYIKKQGWHTWAQFLSGLNEKISHGQCNSSPMDNGDPFSGGICRISDNACTEGPLETSKSRNIRGRET</sequence>
<reference evidence="1 2" key="1">
    <citation type="submission" date="2014-04" db="EMBL/GenBank/DDBJ databases">
        <title>A new species of microsporidia sheds light on the evolution of extreme parasitism.</title>
        <authorList>
            <person name="Haag K.L."/>
            <person name="James T.Y."/>
            <person name="Larsson R."/>
            <person name="Schaer T.M."/>
            <person name="Refardt D."/>
            <person name="Pombert J.-F."/>
            <person name="Ebert D."/>
        </authorList>
    </citation>
    <scope>NUCLEOTIDE SEQUENCE [LARGE SCALE GENOMIC DNA]</scope>
    <source>
        <strain evidence="1 2">UGP3</strain>
        <tissue evidence="1">Spores</tissue>
    </source>
</reference>
<proteinExistence type="predicted"/>
<name>A0A098VQ13_9MICR</name>
<dbReference type="Proteomes" id="UP000029725">
    <property type="component" value="Unassembled WGS sequence"/>
</dbReference>
<protein>
    <submittedName>
        <fullName evidence="1">Uncharacterized protein</fullName>
    </submittedName>
</protein>
<dbReference type="HOGENOM" id="CLU_1225034_0_0_1"/>
<dbReference type="EMBL" id="JMKJ01000477">
    <property type="protein sequence ID" value="KGG50859.1"/>
    <property type="molecule type" value="Genomic_DNA"/>
</dbReference>
<gene>
    <name evidence="1" type="ORF">DI09_52p120</name>
</gene>
<evidence type="ECO:0000313" key="1">
    <source>
        <dbReference type="EMBL" id="KGG50859.1"/>
    </source>
</evidence>
<keyword evidence="2" id="KW-1185">Reference proteome</keyword>
<accession>A0A098VQ13</accession>
<organism evidence="1 2">
    <name type="scientific">Mitosporidium daphniae</name>
    <dbReference type="NCBI Taxonomy" id="1485682"/>
    <lineage>
        <taxon>Eukaryota</taxon>
        <taxon>Fungi</taxon>
        <taxon>Fungi incertae sedis</taxon>
        <taxon>Microsporidia</taxon>
        <taxon>Mitosporidium</taxon>
    </lineage>
</organism>
<comment type="caution">
    <text evidence="1">The sequence shown here is derived from an EMBL/GenBank/DDBJ whole genome shotgun (WGS) entry which is preliminary data.</text>
</comment>
<evidence type="ECO:0000313" key="2">
    <source>
        <dbReference type="Proteomes" id="UP000029725"/>
    </source>
</evidence>